<dbReference type="RefSeq" id="WP_026879230.1">
    <property type="nucleotide sequence ID" value="NZ_AZOD01000028.1"/>
</dbReference>
<evidence type="ECO:0000313" key="3">
    <source>
        <dbReference type="EMBL" id="WZW87931.1"/>
    </source>
</evidence>
<evidence type="ECO:0000256" key="2">
    <source>
        <dbReference type="SAM" id="Phobius"/>
    </source>
</evidence>
<feature type="transmembrane region" description="Helical" evidence="2">
    <location>
        <begin position="185"/>
        <end position="214"/>
    </location>
</feature>
<proteinExistence type="predicted"/>
<keyword evidence="2" id="KW-0472">Membrane</keyword>
<evidence type="ECO:0000256" key="1">
    <source>
        <dbReference type="SAM" id="Coils"/>
    </source>
</evidence>
<accession>A0ABZ3BZF1</accession>
<feature type="transmembrane region" description="Helical" evidence="2">
    <location>
        <begin position="121"/>
        <end position="143"/>
    </location>
</feature>
<evidence type="ECO:0000313" key="4">
    <source>
        <dbReference type="Proteomes" id="UP001449178"/>
    </source>
</evidence>
<name>A0ABZ3BZF1_9GAMM</name>
<gene>
    <name evidence="3" type="ORF">WMO13_00695</name>
</gene>
<feature type="transmembrane region" description="Helical" evidence="2">
    <location>
        <begin position="234"/>
        <end position="258"/>
    </location>
</feature>
<keyword evidence="2" id="KW-0812">Transmembrane</keyword>
<dbReference type="EMBL" id="CP150637">
    <property type="protein sequence ID" value="WZW87931.1"/>
    <property type="molecule type" value="Genomic_DNA"/>
</dbReference>
<dbReference type="Proteomes" id="UP001449178">
    <property type="component" value="Chromosome"/>
</dbReference>
<organism evidence="3 4">
    <name type="scientific">Ignatzschineria larvae DSM 13226</name>
    <dbReference type="NCBI Taxonomy" id="1111732"/>
    <lineage>
        <taxon>Bacteria</taxon>
        <taxon>Pseudomonadati</taxon>
        <taxon>Pseudomonadota</taxon>
        <taxon>Gammaproteobacteria</taxon>
        <taxon>Cardiobacteriales</taxon>
        <taxon>Ignatzschineriaceae</taxon>
        <taxon>Ignatzschineria</taxon>
    </lineage>
</organism>
<keyword evidence="4" id="KW-1185">Reference proteome</keyword>
<protein>
    <submittedName>
        <fullName evidence="3">DUF805 domain-containing protein</fullName>
    </submittedName>
</protein>
<keyword evidence="2" id="KW-1133">Transmembrane helix</keyword>
<reference evidence="3 4" key="1">
    <citation type="submission" date="2024-03" db="EMBL/GenBank/DDBJ databases">
        <title>Complete Genome Sequence and Annotation of Ignatzschineria larvae DSM 13226.</title>
        <authorList>
            <person name="Cantrell E."/>
            <person name="Burcham Z.M."/>
        </authorList>
    </citation>
    <scope>NUCLEOTIDE SEQUENCE [LARGE SCALE GENOMIC DNA]</scope>
    <source>
        <strain evidence="3 4">DSM 13226</strain>
    </source>
</reference>
<dbReference type="Pfam" id="PF05656">
    <property type="entry name" value="DUF805"/>
    <property type="match status" value="1"/>
</dbReference>
<feature type="coiled-coil region" evidence="1">
    <location>
        <begin position="2"/>
        <end position="53"/>
    </location>
</feature>
<feature type="transmembrane region" description="Helical" evidence="2">
    <location>
        <begin position="155"/>
        <end position="173"/>
    </location>
</feature>
<keyword evidence="1" id="KW-0175">Coiled coil</keyword>
<sequence length="266" mass="29541">MAASHKKSIQKLTSEISALEKELNSEFGALEAKKKQLEKLQSLDQDINQLKTAVDHPNAASYPAPYPVAPYPTSYTYGAPTPVYIPAPAYVPPAAEPAPMFYAPPDAIGFSGQGRLGRLNFANALAINFLIICIIGIANLYLIRRDMDFLSTNGWFTIISLALMSCFLLRIFYLRLKDCDIDRTLALIVTGTTLLLLIFLQFAALLIFIVFLFIPGSGAINQYGPPPRRGPIVGAVLLAPLMLIHIFITIELAHIFYYRYFAELFY</sequence>
<dbReference type="InterPro" id="IPR008523">
    <property type="entry name" value="DUF805"/>
</dbReference>